<dbReference type="EMBL" id="BLPG01000001">
    <property type="protein sequence ID" value="GFJ86993.1"/>
    <property type="molecule type" value="Genomic_DNA"/>
</dbReference>
<dbReference type="InterPro" id="IPR027417">
    <property type="entry name" value="P-loop_NTPase"/>
</dbReference>
<dbReference type="SUPFAM" id="SSF52540">
    <property type="entry name" value="P-loop containing nucleoside triphosphate hydrolases"/>
    <property type="match status" value="1"/>
</dbReference>
<dbReference type="SUPFAM" id="SSF48452">
    <property type="entry name" value="TPR-like"/>
    <property type="match status" value="1"/>
</dbReference>
<gene>
    <name evidence="2" type="ORF">Prum_006350</name>
</gene>
<accession>A0A6V8KP95</accession>
<protein>
    <recommendedName>
        <fullName evidence="1">AAA+ ATPase domain-containing protein</fullName>
    </recommendedName>
</protein>
<proteinExistence type="predicted"/>
<dbReference type="Proteomes" id="UP000482960">
    <property type="component" value="Unassembled WGS sequence"/>
</dbReference>
<dbReference type="Pfam" id="PF13191">
    <property type="entry name" value="AAA_16"/>
    <property type="match status" value="1"/>
</dbReference>
<dbReference type="SMART" id="SM00382">
    <property type="entry name" value="AAA"/>
    <property type="match status" value="1"/>
</dbReference>
<reference evidence="2 3" key="1">
    <citation type="submission" date="2020-03" db="EMBL/GenBank/DDBJ databases">
        <title>Whole genome shotgun sequence of Phytohabitans rumicis NBRC 108638.</title>
        <authorList>
            <person name="Komaki H."/>
            <person name="Tamura T."/>
        </authorList>
    </citation>
    <scope>NUCLEOTIDE SEQUENCE [LARGE SCALE GENOMIC DNA]</scope>
    <source>
        <strain evidence="2 3">NBRC 108638</strain>
    </source>
</reference>
<reference evidence="2 3" key="2">
    <citation type="submission" date="2020-03" db="EMBL/GenBank/DDBJ databases">
        <authorList>
            <person name="Ichikawa N."/>
            <person name="Kimura A."/>
            <person name="Kitahashi Y."/>
            <person name="Uohara A."/>
        </authorList>
    </citation>
    <scope>NUCLEOTIDE SEQUENCE [LARGE SCALE GENOMIC DNA]</scope>
    <source>
        <strain evidence="2 3">NBRC 108638</strain>
    </source>
</reference>
<sequence>MDRLGSPHLVRGSDVETALALTAPGSVGPGGLMIAGGPGAGKSALARRVLERLHSDGWAVAVLAGRWYPVDLFAAAAKALDAWAGDFPQRGDASEILDGGAPHCAKFQTIQELLKQAPFALLFDDFDRNLGSEGYLDPGFAEAFDRLCGSAGRGRMLVTSRVAPPPSAATDRLRPLRLTPADETVGAELAASLPYLSTLDSTTRQRVAAVVAGHPRSLQLVDAWLGAARVDPAERLAAVLSHTASPSGAALLELVMAELSAAQREMLLQTALATFPLTARDVAVACDASDPSLEQRQSPERAAVDAAAEGMARLAELGLVKAWTDTDGDTVVLADRWVAEGLAPHQGEQLAARHERALNMHYAETHSDRRTYDDYVAVTRHLAAVDGMGDLTKFTLDLTKYREGDYSAMALLGEVIPTVPAGNGHYLPLRERQITTLIRGGYMTAAREAGKRTLRAVTGWAATHPQRDEARFCLGAAHNLYGVALLHGGDLAAAEPIFTATVEIYHELGAEHPTSFEAQRRLGYALEHLGEVYLGLNRPQDEDILYKTLAECVFVRTQLFEADPSPDTALMAGPSMQRLADLAERTGDHDNARSLLRTRLAMVEAIAQAYPDDEDLAEELAAARDRLATLTAAPAGE</sequence>
<organism evidence="2 3">
    <name type="scientific">Phytohabitans rumicis</name>
    <dbReference type="NCBI Taxonomy" id="1076125"/>
    <lineage>
        <taxon>Bacteria</taxon>
        <taxon>Bacillati</taxon>
        <taxon>Actinomycetota</taxon>
        <taxon>Actinomycetes</taxon>
        <taxon>Micromonosporales</taxon>
        <taxon>Micromonosporaceae</taxon>
    </lineage>
</organism>
<dbReference type="InterPro" id="IPR003593">
    <property type="entry name" value="AAA+_ATPase"/>
</dbReference>
<dbReference type="AlphaFoldDB" id="A0A6V8KP95"/>
<evidence type="ECO:0000313" key="3">
    <source>
        <dbReference type="Proteomes" id="UP000482960"/>
    </source>
</evidence>
<feature type="domain" description="AAA+ ATPase" evidence="1">
    <location>
        <begin position="28"/>
        <end position="183"/>
    </location>
</feature>
<dbReference type="InterPro" id="IPR041664">
    <property type="entry name" value="AAA_16"/>
</dbReference>
<comment type="caution">
    <text evidence="2">The sequence shown here is derived from an EMBL/GenBank/DDBJ whole genome shotgun (WGS) entry which is preliminary data.</text>
</comment>
<evidence type="ECO:0000259" key="1">
    <source>
        <dbReference type="SMART" id="SM00382"/>
    </source>
</evidence>
<evidence type="ECO:0000313" key="2">
    <source>
        <dbReference type="EMBL" id="GFJ86993.1"/>
    </source>
</evidence>
<keyword evidence="3" id="KW-1185">Reference proteome</keyword>
<dbReference type="Gene3D" id="1.25.40.10">
    <property type="entry name" value="Tetratricopeptide repeat domain"/>
    <property type="match status" value="1"/>
</dbReference>
<name>A0A6V8KP95_9ACTN</name>
<dbReference type="InterPro" id="IPR011990">
    <property type="entry name" value="TPR-like_helical_dom_sf"/>
</dbReference>